<dbReference type="SUPFAM" id="SSF51430">
    <property type="entry name" value="NAD(P)-linked oxidoreductase"/>
    <property type="match status" value="1"/>
</dbReference>
<dbReference type="Proteomes" id="UP000501690">
    <property type="component" value="Linkage Group LG5"/>
</dbReference>
<evidence type="ECO:0000256" key="1">
    <source>
        <dbReference type="ARBA" id="ARBA00023002"/>
    </source>
</evidence>
<reference evidence="6 7" key="1">
    <citation type="submission" date="2019-04" db="EMBL/GenBank/DDBJ databases">
        <title>An improved genome assembly and genetic linkage map for asparagus bean, Vigna unguiculata ssp. sesquipedialis.</title>
        <authorList>
            <person name="Xia Q."/>
            <person name="Zhang R."/>
            <person name="Dong Y."/>
        </authorList>
    </citation>
    <scope>NUCLEOTIDE SEQUENCE [LARGE SCALE GENOMIC DNA]</scope>
    <source>
        <tissue evidence="6">Leaf</tissue>
    </source>
</reference>
<dbReference type="InterPro" id="IPR023210">
    <property type="entry name" value="NADP_OxRdtase_dom"/>
</dbReference>
<keyword evidence="7" id="KW-1185">Reference proteome</keyword>
<dbReference type="InterPro" id="IPR036812">
    <property type="entry name" value="NAD(P)_OxRdtase_dom_sf"/>
</dbReference>
<dbReference type="GO" id="GO:0044550">
    <property type="term" value="P:secondary metabolite biosynthetic process"/>
    <property type="evidence" value="ECO:0007669"/>
    <property type="project" value="UniProtKB-ARBA"/>
</dbReference>
<keyword evidence="1" id="KW-0560">Oxidoreductase</keyword>
<dbReference type="PROSITE" id="PS00798">
    <property type="entry name" value="ALDOKETO_REDUCTASE_1"/>
    <property type="match status" value="1"/>
</dbReference>
<proteinExistence type="predicted"/>
<protein>
    <submittedName>
        <fullName evidence="6">Alcohol dehydrogenase</fullName>
    </submittedName>
</protein>
<dbReference type="Gramene" id="Vigun04g037400.1.v1.2">
    <property type="protein sequence ID" value="Vigun04g037400.1.v1.2"/>
    <property type="gene ID" value="Vigun04g037400.v1.2"/>
</dbReference>
<dbReference type="InterPro" id="IPR020471">
    <property type="entry name" value="AKR"/>
</dbReference>
<dbReference type="AlphaFoldDB" id="A0A4D6LTM1"/>
<evidence type="ECO:0000259" key="5">
    <source>
        <dbReference type="Pfam" id="PF00248"/>
    </source>
</evidence>
<dbReference type="EMBL" id="CP039349">
    <property type="protein sequence ID" value="QCD92369.1"/>
    <property type="molecule type" value="Genomic_DNA"/>
</dbReference>
<dbReference type="PROSITE" id="PS00063">
    <property type="entry name" value="ALDOKETO_REDUCTASE_3"/>
    <property type="match status" value="1"/>
</dbReference>
<sequence>MEAKTIPEVVLNSGHKIPNLGFGTGTVPLPPPDVLIPAFIEAIKVGYRHFDTAAYYGSEGPLGEAIAQALDQGLIKNRSELFITTKLWCTEAHPGLVLPALKSSLQTLGLEYVDLYLIHFPVRLRQGSKGINYAKGDILPLDMKGTWEDMEQCSKLGLAKSIGLSNFGVKKISQILENAVIPPALVQVEMNAAWKQENLRKFCKERGIHVTAWSPLGANGAVWGSLAVMDSPILKDIALKSGKSVAQVALRWIIEEGATPIVKSFNSERMRKNLQIFDWELSESDSEKIKQIPQHRGFNGERFVTEFSHFKTFEDLWE</sequence>
<gene>
    <name evidence="6" type="ORF">DEO72_LG5g431</name>
</gene>
<dbReference type="FunFam" id="3.20.20.100:FF:000014">
    <property type="entry name" value="NAD(P)-linked oxidoreductase superfamily protein"/>
    <property type="match status" value="1"/>
</dbReference>
<dbReference type="PANTHER" id="PTHR11732">
    <property type="entry name" value="ALDO/KETO REDUCTASE"/>
    <property type="match status" value="1"/>
</dbReference>
<evidence type="ECO:0000256" key="4">
    <source>
        <dbReference type="PIRSR" id="PIRSR000097-3"/>
    </source>
</evidence>
<feature type="domain" description="NADP-dependent oxidoreductase" evidence="5">
    <location>
        <begin position="20"/>
        <end position="292"/>
    </location>
</feature>
<feature type="active site" description="Proton donor" evidence="2">
    <location>
        <position position="56"/>
    </location>
</feature>
<evidence type="ECO:0000313" key="7">
    <source>
        <dbReference type="Proteomes" id="UP000501690"/>
    </source>
</evidence>
<dbReference type="PRINTS" id="PR00069">
    <property type="entry name" value="ALDKETRDTASE"/>
</dbReference>
<dbReference type="OrthoDB" id="416253at2759"/>
<dbReference type="InterPro" id="IPR018170">
    <property type="entry name" value="Aldo/ket_reductase_CS"/>
</dbReference>
<evidence type="ECO:0000256" key="2">
    <source>
        <dbReference type="PIRSR" id="PIRSR000097-1"/>
    </source>
</evidence>
<evidence type="ECO:0000313" key="6">
    <source>
        <dbReference type="EMBL" id="QCD92369.1"/>
    </source>
</evidence>
<dbReference type="PROSITE" id="PS00062">
    <property type="entry name" value="ALDOKETO_REDUCTASE_2"/>
    <property type="match status" value="1"/>
</dbReference>
<dbReference type="CDD" id="cd19124">
    <property type="entry name" value="AKR_AKR4A_4B"/>
    <property type="match status" value="1"/>
</dbReference>
<dbReference type="InterPro" id="IPR044497">
    <property type="entry name" value="AKR4A/B"/>
</dbReference>
<dbReference type="Gene3D" id="3.20.20.100">
    <property type="entry name" value="NADP-dependent oxidoreductase domain"/>
    <property type="match status" value="1"/>
</dbReference>
<organism evidence="6 7">
    <name type="scientific">Vigna unguiculata</name>
    <name type="common">Cowpea</name>
    <dbReference type="NCBI Taxonomy" id="3917"/>
    <lineage>
        <taxon>Eukaryota</taxon>
        <taxon>Viridiplantae</taxon>
        <taxon>Streptophyta</taxon>
        <taxon>Embryophyta</taxon>
        <taxon>Tracheophyta</taxon>
        <taxon>Spermatophyta</taxon>
        <taxon>Magnoliopsida</taxon>
        <taxon>eudicotyledons</taxon>
        <taxon>Gunneridae</taxon>
        <taxon>Pentapetalae</taxon>
        <taxon>rosids</taxon>
        <taxon>fabids</taxon>
        <taxon>Fabales</taxon>
        <taxon>Fabaceae</taxon>
        <taxon>Papilionoideae</taxon>
        <taxon>50 kb inversion clade</taxon>
        <taxon>NPAAA clade</taxon>
        <taxon>indigoferoid/millettioid clade</taxon>
        <taxon>Phaseoleae</taxon>
        <taxon>Vigna</taxon>
    </lineage>
</organism>
<feature type="binding site" evidence="3">
    <location>
        <position position="119"/>
    </location>
    <ligand>
        <name>substrate</name>
    </ligand>
</feature>
<dbReference type="PIRSF" id="PIRSF000097">
    <property type="entry name" value="AKR"/>
    <property type="match status" value="1"/>
</dbReference>
<name>A0A4D6LTM1_VIGUN</name>
<feature type="site" description="Lowers pKa of active site Tyr" evidence="4">
    <location>
        <position position="86"/>
    </location>
</feature>
<dbReference type="Pfam" id="PF00248">
    <property type="entry name" value="Aldo_ket_red"/>
    <property type="match status" value="1"/>
</dbReference>
<evidence type="ECO:0000256" key="3">
    <source>
        <dbReference type="PIRSR" id="PIRSR000097-2"/>
    </source>
</evidence>
<accession>A0A4D6LTM1</accession>
<dbReference type="GO" id="GO:0016616">
    <property type="term" value="F:oxidoreductase activity, acting on the CH-OH group of donors, NAD or NADP as acceptor"/>
    <property type="evidence" value="ECO:0007669"/>
    <property type="project" value="InterPro"/>
</dbReference>